<evidence type="ECO:0000256" key="1">
    <source>
        <dbReference type="ARBA" id="ARBA00003238"/>
    </source>
</evidence>
<dbReference type="SUPFAM" id="SSF82549">
    <property type="entry name" value="DAK1/DegV-like"/>
    <property type="match status" value="1"/>
</dbReference>
<evidence type="ECO:0000313" key="3">
    <source>
        <dbReference type="EMBL" id="HIU61807.1"/>
    </source>
</evidence>
<dbReference type="Gene3D" id="3.30.1180.10">
    <property type="match status" value="1"/>
</dbReference>
<gene>
    <name evidence="3" type="ORF">IAB69_04085</name>
</gene>
<dbReference type="AlphaFoldDB" id="A0A9D1SJD5"/>
<comment type="caution">
    <text evidence="3">The sequence shown here is derived from an EMBL/GenBank/DDBJ whole genome shotgun (WGS) entry which is preliminary data.</text>
</comment>
<sequence length="296" mass="32448">MADYKITCCSTADLSSEHLKGLDCAFAKYHYIIEGKDYADDLYATQTPAQFYAKIDGGAMPTTSQVTPEELCEMFEPILAAGYDLLHIEFSSGLSGGWQSALAAQEAMAKKYPERKVYVVDSLAASSGYGLLVDKACELRKGGMGIDELKKWIEDNRLRLKHWFFATNLQHFKRGGRVSGPAAAIGTLLNICPVMDVNSQGKLIVRRKALGKKKAVKDLFNTMCAQADGRTNYSGKCYICHSMMDTEANMLKSMVEEAFPKLNGKVEIYPIGTVIGSHTGPGTVALFFFGSEDRGL</sequence>
<dbReference type="PANTHER" id="PTHR33434">
    <property type="entry name" value="DEGV DOMAIN-CONTAINING PROTEIN DR_1986-RELATED"/>
    <property type="match status" value="1"/>
</dbReference>
<dbReference type="NCBIfam" id="TIGR00762">
    <property type="entry name" value="DegV"/>
    <property type="match status" value="1"/>
</dbReference>
<dbReference type="Gene3D" id="3.40.50.10170">
    <property type="match status" value="1"/>
</dbReference>
<protein>
    <submittedName>
        <fullName evidence="3">DegV family protein</fullName>
    </submittedName>
</protein>
<dbReference type="Pfam" id="PF02645">
    <property type="entry name" value="DegV"/>
    <property type="match status" value="1"/>
</dbReference>
<evidence type="ECO:0000313" key="4">
    <source>
        <dbReference type="Proteomes" id="UP000824110"/>
    </source>
</evidence>
<dbReference type="GO" id="GO:0008289">
    <property type="term" value="F:lipid binding"/>
    <property type="evidence" value="ECO:0007669"/>
    <property type="project" value="UniProtKB-KW"/>
</dbReference>
<proteinExistence type="predicted"/>
<keyword evidence="2" id="KW-0446">Lipid-binding</keyword>
<evidence type="ECO:0000256" key="2">
    <source>
        <dbReference type="ARBA" id="ARBA00023121"/>
    </source>
</evidence>
<reference evidence="3" key="2">
    <citation type="journal article" date="2021" name="PeerJ">
        <title>Extensive microbial diversity within the chicken gut microbiome revealed by metagenomics and culture.</title>
        <authorList>
            <person name="Gilroy R."/>
            <person name="Ravi A."/>
            <person name="Getino M."/>
            <person name="Pursley I."/>
            <person name="Horton D.L."/>
            <person name="Alikhan N.F."/>
            <person name="Baker D."/>
            <person name="Gharbi K."/>
            <person name="Hall N."/>
            <person name="Watson M."/>
            <person name="Adriaenssens E.M."/>
            <person name="Foster-Nyarko E."/>
            <person name="Jarju S."/>
            <person name="Secka A."/>
            <person name="Antonio M."/>
            <person name="Oren A."/>
            <person name="Chaudhuri R.R."/>
            <person name="La Ragione R."/>
            <person name="Hildebrand F."/>
            <person name="Pallen M.J."/>
        </authorList>
    </citation>
    <scope>NUCLEOTIDE SEQUENCE</scope>
    <source>
        <strain evidence="3">CHK195-12923</strain>
    </source>
</reference>
<dbReference type="PANTHER" id="PTHR33434:SF3">
    <property type="entry name" value="DEGV DOMAIN-CONTAINING PROTEIN YITS"/>
    <property type="match status" value="1"/>
</dbReference>
<name>A0A9D1SJD5_9FIRM</name>
<accession>A0A9D1SJD5</accession>
<dbReference type="Proteomes" id="UP000824110">
    <property type="component" value="Unassembled WGS sequence"/>
</dbReference>
<dbReference type="PROSITE" id="PS51482">
    <property type="entry name" value="DEGV"/>
    <property type="match status" value="1"/>
</dbReference>
<comment type="function">
    <text evidence="1">May bind long-chain fatty acids, such as palmitate, and may play a role in lipid transport or fatty acid metabolism.</text>
</comment>
<dbReference type="InterPro" id="IPR043168">
    <property type="entry name" value="DegV_C"/>
</dbReference>
<reference evidence="3" key="1">
    <citation type="submission" date="2020-10" db="EMBL/GenBank/DDBJ databases">
        <authorList>
            <person name="Gilroy R."/>
        </authorList>
    </citation>
    <scope>NUCLEOTIDE SEQUENCE</scope>
    <source>
        <strain evidence="3">CHK195-12923</strain>
    </source>
</reference>
<dbReference type="InterPro" id="IPR050270">
    <property type="entry name" value="DegV_domain_contain"/>
</dbReference>
<dbReference type="InterPro" id="IPR003797">
    <property type="entry name" value="DegV"/>
</dbReference>
<dbReference type="EMBL" id="DVNE01000040">
    <property type="protein sequence ID" value="HIU61807.1"/>
    <property type="molecule type" value="Genomic_DNA"/>
</dbReference>
<organism evidence="3 4">
    <name type="scientific">Candidatus Coproplasma excrementigallinarum</name>
    <dbReference type="NCBI Taxonomy" id="2840747"/>
    <lineage>
        <taxon>Bacteria</taxon>
        <taxon>Bacillati</taxon>
        <taxon>Bacillota</taxon>
        <taxon>Clostridia</taxon>
        <taxon>Eubacteriales</taxon>
        <taxon>Candidatus Coproplasma</taxon>
    </lineage>
</organism>